<dbReference type="HOGENOM" id="CLU_027981_0_0_1"/>
<dbReference type="Pfam" id="PF13639">
    <property type="entry name" value="zf-RING_2"/>
    <property type="match status" value="1"/>
</dbReference>
<keyword evidence="3" id="KW-0472">Membrane</keyword>
<evidence type="ECO:0000313" key="5">
    <source>
        <dbReference type="EMBL" id="EXJ59825.1"/>
    </source>
</evidence>
<protein>
    <recommendedName>
        <fullName evidence="4">RING-type domain-containing protein</fullName>
    </recommendedName>
</protein>
<keyword evidence="1" id="KW-0862">Zinc</keyword>
<dbReference type="CDD" id="cd16454">
    <property type="entry name" value="RING-H2_PA-TM-RING"/>
    <property type="match status" value="1"/>
</dbReference>
<dbReference type="GO" id="GO:0008270">
    <property type="term" value="F:zinc ion binding"/>
    <property type="evidence" value="ECO:0007669"/>
    <property type="project" value="UniProtKB-KW"/>
</dbReference>
<dbReference type="GO" id="GO:0005737">
    <property type="term" value="C:cytoplasm"/>
    <property type="evidence" value="ECO:0007669"/>
    <property type="project" value="TreeGrafter"/>
</dbReference>
<dbReference type="AlphaFoldDB" id="W9W479"/>
<comment type="caution">
    <text evidence="5">The sequence shown here is derived from an EMBL/GenBank/DDBJ whole genome shotgun (WGS) entry which is preliminary data.</text>
</comment>
<feature type="domain" description="RING-type" evidence="4">
    <location>
        <begin position="231"/>
        <end position="274"/>
    </location>
</feature>
<dbReference type="PANTHER" id="PTHR22765">
    <property type="entry name" value="RING FINGER AND PROTEASE ASSOCIATED DOMAIN-CONTAINING"/>
    <property type="match status" value="1"/>
</dbReference>
<dbReference type="Gene3D" id="3.30.40.10">
    <property type="entry name" value="Zinc/RING finger domain, C3HC4 (zinc finger)"/>
    <property type="match status" value="1"/>
</dbReference>
<keyword evidence="3" id="KW-0812">Transmembrane</keyword>
<sequence length="425" mass="47217">MRADEVRGAVFFHPDNSSALPPPVSDPSWTLRDGGQWKSINGYPVYAIPGMLGSFLLNELAQYSGNMSEVPFGDELVTIYNPHDSVRLYARMDVHTRAGIPSLWVFLIIVLAILLAVVLMSSVIMHIIQRRQRRILQRRVADGEVNLESLGIKRMQVPQEILDKMPRYTYTAKLEPEGDNGNAAKHPGESEASDAVGPTSQKVADPHTRDVGSAIGPTAATHQVAFSQSTCPICLDDFVSGETTVRELPCNHIFHPECIDPFLRDNSSLCPLCKKSSLPAGYCPVQVTNIMVRRERLMRRVQQRGGTIHVSTPASRIVTRGRGLRAISIPRPAPRIDLQISPDQERNAGTEMDLVPSARRLTTVEDEVPADVRAQGVSARRAWLRDRIARRQARDYQQRADEGRVAEASRPLCKSPCLLRSRIGR</sequence>
<dbReference type="eggNOG" id="KOG0800">
    <property type="taxonomic scope" value="Eukaryota"/>
</dbReference>
<dbReference type="STRING" id="1182544.W9W479"/>
<dbReference type="OrthoDB" id="21204at2759"/>
<organism evidence="5 6">
    <name type="scientific">Cladophialophora yegresii CBS 114405</name>
    <dbReference type="NCBI Taxonomy" id="1182544"/>
    <lineage>
        <taxon>Eukaryota</taxon>
        <taxon>Fungi</taxon>
        <taxon>Dikarya</taxon>
        <taxon>Ascomycota</taxon>
        <taxon>Pezizomycotina</taxon>
        <taxon>Eurotiomycetes</taxon>
        <taxon>Chaetothyriomycetidae</taxon>
        <taxon>Chaetothyriales</taxon>
        <taxon>Herpotrichiellaceae</taxon>
        <taxon>Cladophialophora</taxon>
    </lineage>
</organism>
<feature type="region of interest" description="Disordered" evidence="2">
    <location>
        <begin position="173"/>
        <end position="214"/>
    </location>
</feature>
<evidence type="ECO:0000256" key="1">
    <source>
        <dbReference type="PROSITE-ProRule" id="PRU00175"/>
    </source>
</evidence>
<gene>
    <name evidence="5" type="ORF">A1O7_03972</name>
</gene>
<name>W9W479_9EURO</name>
<reference evidence="5 6" key="1">
    <citation type="submission" date="2013-03" db="EMBL/GenBank/DDBJ databases">
        <title>The Genome Sequence of Cladophialophora yegresii CBS 114405.</title>
        <authorList>
            <consortium name="The Broad Institute Genomics Platform"/>
            <person name="Cuomo C."/>
            <person name="de Hoog S."/>
            <person name="Gorbushina A."/>
            <person name="Walker B."/>
            <person name="Young S.K."/>
            <person name="Zeng Q."/>
            <person name="Gargeya S."/>
            <person name="Fitzgerald M."/>
            <person name="Haas B."/>
            <person name="Abouelleil A."/>
            <person name="Allen A.W."/>
            <person name="Alvarado L."/>
            <person name="Arachchi H.M."/>
            <person name="Berlin A.M."/>
            <person name="Chapman S.B."/>
            <person name="Gainer-Dewar J."/>
            <person name="Goldberg J."/>
            <person name="Griggs A."/>
            <person name="Gujja S."/>
            <person name="Hansen M."/>
            <person name="Howarth C."/>
            <person name="Imamovic A."/>
            <person name="Ireland A."/>
            <person name="Larimer J."/>
            <person name="McCowan C."/>
            <person name="Murphy C."/>
            <person name="Pearson M."/>
            <person name="Poon T.W."/>
            <person name="Priest M."/>
            <person name="Roberts A."/>
            <person name="Saif S."/>
            <person name="Shea T."/>
            <person name="Sisk P."/>
            <person name="Sykes S."/>
            <person name="Wortman J."/>
            <person name="Nusbaum C."/>
            <person name="Birren B."/>
        </authorList>
    </citation>
    <scope>NUCLEOTIDE SEQUENCE [LARGE SCALE GENOMIC DNA]</scope>
    <source>
        <strain evidence="5 6">CBS 114405</strain>
    </source>
</reference>
<proteinExistence type="predicted"/>
<dbReference type="VEuPathDB" id="FungiDB:A1O7_03972"/>
<keyword evidence="1" id="KW-0479">Metal-binding</keyword>
<evidence type="ECO:0000256" key="2">
    <source>
        <dbReference type="SAM" id="MobiDB-lite"/>
    </source>
</evidence>
<keyword evidence="6" id="KW-1185">Reference proteome</keyword>
<dbReference type="SMART" id="SM00184">
    <property type="entry name" value="RING"/>
    <property type="match status" value="1"/>
</dbReference>
<feature type="transmembrane region" description="Helical" evidence="3">
    <location>
        <begin position="103"/>
        <end position="128"/>
    </location>
</feature>
<dbReference type="GeneID" id="19178563"/>
<dbReference type="SUPFAM" id="SSF57850">
    <property type="entry name" value="RING/U-box"/>
    <property type="match status" value="1"/>
</dbReference>
<dbReference type="PANTHER" id="PTHR22765:SF413">
    <property type="entry name" value="FINGER DOMAIN PROTEIN, PUTATIVE (AFU_ORTHOLOGUE AFUA_1G04600)-RELATED"/>
    <property type="match status" value="1"/>
</dbReference>
<dbReference type="Proteomes" id="UP000019473">
    <property type="component" value="Unassembled WGS sequence"/>
</dbReference>
<evidence type="ECO:0000256" key="3">
    <source>
        <dbReference type="SAM" id="Phobius"/>
    </source>
</evidence>
<dbReference type="GO" id="GO:0061630">
    <property type="term" value="F:ubiquitin protein ligase activity"/>
    <property type="evidence" value="ECO:0007669"/>
    <property type="project" value="TreeGrafter"/>
</dbReference>
<dbReference type="GO" id="GO:0006511">
    <property type="term" value="P:ubiquitin-dependent protein catabolic process"/>
    <property type="evidence" value="ECO:0007669"/>
    <property type="project" value="TreeGrafter"/>
</dbReference>
<keyword evidence="1" id="KW-0863">Zinc-finger</keyword>
<dbReference type="RefSeq" id="XP_007756178.1">
    <property type="nucleotide sequence ID" value="XM_007757988.1"/>
</dbReference>
<evidence type="ECO:0000313" key="6">
    <source>
        <dbReference type="Proteomes" id="UP000019473"/>
    </source>
</evidence>
<dbReference type="InterPro" id="IPR001841">
    <property type="entry name" value="Znf_RING"/>
</dbReference>
<evidence type="ECO:0000259" key="4">
    <source>
        <dbReference type="PROSITE" id="PS50089"/>
    </source>
</evidence>
<dbReference type="EMBL" id="AMGW01000003">
    <property type="protein sequence ID" value="EXJ59825.1"/>
    <property type="molecule type" value="Genomic_DNA"/>
</dbReference>
<dbReference type="InterPro" id="IPR013083">
    <property type="entry name" value="Znf_RING/FYVE/PHD"/>
</dbReference>
<dbReference type="InterPro" id="IPR051826">
    <property type="entry name" value="E3_ubiquitin-ligase_domain"/>
</dbReference>
<keyword evidence="3" id="KW-1133">Transmembrane helix</keyword>
<dbReference type="PROSITE" id="PS50089">
    <property type="entry name" value="ZF_RING_2"/>
    <property type="match status" value="1"/>
</dbReference>
<accession>W9W479</accession>